<accession>A0AAE1BZ35</accession>
<feature type="compositionally biased region" description="Basic and acidic residues" evidence="1">
    <location>
        <begin position="19"/>
        <end position="31"/>
    </location>
</feature>
<keyword evidence="3" id="KW-1185">Reference proteome</keyword>
<organism evidence="2 3">
    <name type="scientific">Recurvomyces mirabilis</name>
    <dbReference type="NCBI Taxonomy" id="574656"/>
    <lineage>
        <taxon>Eukaryota</taxon>
        <taxon>Fungi</taxon>
        <taxon>Dikarya</taxon>
        <taxon>Ascomycota</taxon>
        <taxon>Pezizomycotina</taxon>
        <taxon>Dothideomycetes</taxon>
        <taxon>Dothideomycetidae</taxon>
        <taxon>Mycosphaerellales</taxon>
        <taxon>Teratosphaeriaceae</taxon>
        <taxon>Recurvomyces</taxon>
    </lineage>
</organism>
<evidence type="ECO:0000313" key="3">
    <source>
        <dbReference type="Proteomes" id="UP001274830"/>
    </source>
</evidence>
<feature type="compositionally biased region" description="Basic and acidic residues" evidence="1">
    <location>
        <begin position="42"/>
        <end position="58"/>
    </location>
</feature>
<evidence type="ECO:0000256" key="1">
    <source>
        <dbReference type="SAM" id="MobiDB-lite"/>
    </source>
</evidence>
<dbReference type="EMBL" id="JAUTXT010000027">
    <property type="protein sequence ID" value="KAK3673101.1"/>
    <property type="molecule type" value="Genomic_DNA"/>
</dbReference>
<dbReference type="Proteomes" id="UP001274830">
    <property type="component" value="Unassembled WGS sequence"/>
</dbReference>
<comment type="caution">
    <text evidence="2">The sequence shown here is derived from an EMBL/GenBank/DDBJ whole genome shotgun (WGS) entry which is preliminary data.</text>
</comment>
<dbReference type="AlphaFoldDB" id="A0AAE1BZ35"/>
<name>A0AAE1BZ35_9PEZI</name>
<feature type="region of interest" description="Disordered" evidence="1">
    <location>
        <begin position="1"/>
        <end position="86"/>
    </location>
</feature>
<proteinExistence type="predicted"/>
<gene>
    <name evidence="2" type="ORF">LTR78_006941</name>
</gene>
<reference evidence="2" key="1">
    <citation type="submission" date="2023-07" db="EMBL/GenBank/DDBJ databases">
        <title>Black Yeasts Isolated from many extreme environments.</title>
        <authorList>
            <person name="Coleine C."/>
            <person name="Stajich J.E."/>
            <person name="Selbmann L."/>
        </authorList>
    </citation>
    <scope>NUCLEOTIDE SEQUENCE</scope>
    <source>
        <strain evidence="2">CCFEE 5485</strain>
    </source>
</reference>
<evidence type="ECO:0000313" key="2">
    <source>
        <dbReference type="EMBL" id="KAK3673101.1"/>
    </source>
</evidence>
<feature type="compositionally biased region" description="Polar residues" evidence="1">
    <location>
        <begin position="73"/>
        <end position="82"/>
    </location>
</feature>
<protein>
    <submittedName>
        <fullName evidence="2">Uncharacterized protein</fullName>
    </submittedName>
</protein>
<sequence length="255" mass="28389">MFPRRDATALAKIQQKATAEAKKRDIEELGKKMKAKAGKSVLPEKKSEEKERAAEVHNKVKKRVVSKKQSAVNALSTDTPANPSVHVGGYDLVPGPHRPNSYNREGKAGLKSKIVKVEENGDLVFRAIVQWQDVAVLEWAMRKAGPKTTKETYAQYEDASGILSASDLGDETLVEWKGKGGDEVVVKTREVRTVWWQVKSPVGVWIEVEMTGPKKSGFLSRMPFSCQDVAKNVVKMMNKKLRQGRTAESGYNQHE</sequence>